<evidence type="ECO:0000313" key="1">
    <source>
        <dbReference type="EMBL" id="DAD95805.1"/>
    </source>
</evidence>
<proteinExistence type="predicted"/>
<name>A0A8S5NLX1_9VIRU</name>
<sequence>MSWLSNTLGSVAGSVLGSAVQNHYNSANAAQANAWNVDNYKHRYQWAVDDMRAAGLNPILAATNGIGGSISGASAASVGMSDIGSTMNSARAAGAAERQAKNAEHLAVSQIEKNVAEADSTRQATHGIVLDNGIKANTLNLAEQTYEKRLGYELQRMDQELENLRLQGSYLSSGIISNLASANQSNSAAGFAAQNARLSKQEADFYDSLGVGNSGLGHILRGIGYILK</sequence>
<protein>
    <submittedName>
        <fullName evidence="1">DNA pilot protein</fullName>
    </submittedName>
</protein>
<accession>A0A8S5NLX1</accession>
<dbReference type="EMBL" id="BK015203">
    <property type="protein sequence ID" value="DAD95805.1"/>
    <property type="molecule type" value="Genomic_DNA"/>
</dbReference>
<reference evidence="1" key="1">
    <citation type="journal article" date="2021" name="Proc. Natl. Acad. Sci. U.S.A.">
        <title>A Catalog of Tens of Thousands of Viruses from Human Metagenomes Reveals Hidden Associations with Chronic Diseases.</title>
        <authorList>
            <person name="Tisza M.J."/>
            <person name="Buck C.B."/>
        </authorList>
    </citation>
    <scope>NUCLEOTIDE SEQUENCE</scope>
    <source>
        <strain evidence="1">Ctn4Z9</strain>
    </source>
</reference>
<organism evidence="1">
    <name type="scientific">Microviridae sp. ctn4Z9</name>
    <dbReference type="NCBI Taxonomy" id="2826744"/>
    <lineage>
        <taxon>Viruses</taxon>
        <taxon>Monodnaviria</taxon>
        <taxon>Sangervirae</taxon>
        <taxon>Phixviricota</taxon>
        <taxon>Malgrandaviricetes</taxon>
        <taxon>Petitvirales</taxon>
        <taxon>Microviridae</taxon>
    </lineage>
</organism>